<feature type="domain" description="ABC transporter" evidence="7">
    <location>
        <begin position="7"/>
        <end position="244"/>
    </location>
</feature>
<organism evidence="8 9">
    <name type="scientific">Dolosigranulum pigrum</name>
    <dbReference type="NCBI Taxonomy" id="29394"/>
    <lineage>
        <taxon>Bacteria</taxon>
        <taxon>Bacillati</taxon>
        <taxon>Bacillota</taxon>
        <taxon>Bacilli</taxon>
        <taxon>Lactobacillales</taxon>
        <taxon>Carnobacteriaceae</taxon>
        <taxon>Dolosigranulum</taxon>
    </lineage>
</organism>
<dbReference type="InterPro" id="IPR013563">
    <property type="entry name" value="Oligopep_ABC_C"/>
</dbReference>
<name>A0A1S8KQ15_9LACT</name>
<keyword evidence="3" id="KW-0547">Nucleotide-binding</keyword>
<dbReference type="SUPFAM" id="SSF52540">
    <property type="entry name" value="P-loop containing nucleoside triphosphate hydrolases"/>
    <property type="match status" value="1"/>
</dbReference>
<dbReference type="InterPro" id="IPR050319">
    <property type="entry name" value="ABC_transp_ATP-bind"/>
</dbReference>
<reference evidence="8 9" key="1">
    <citation type="submission" date="2017-01" db="EMBL/GenBank/DDBJ databases">
        <title>Complete Genome Sequence of Dolosigranulum pigrum isolated from a Patient with interstitial lung disease.</title>
        <authorList>
            <person name="Mukhopadhyay R."/>
            <person name="Joaquin J."/>
            <person name="Hogue R."/>
            <person name="Fitzgerald S."/>
            <person name="Jospin G."/>
            <person name="Eisen J.A."/>
            <person name="Chaturvedi V."/>
        </authorList>
    </citation>
    <scope>NUCLEOTIDE SEQUENCE [LARGE SCALE GENOMIC DNA]</scope>
    <source>
        <strain evidence="8 9">15S00348</strain>
    </source>
</reference>
<dbReference type="InterPro" id="IPR003439">
    <property type="entry name" value="ABC_transporter-like_ATP-bd"/>
</dbReference>
<comment type="similarity">
    <text evidence="1">Belongs to the ABC transporter superfamily.</text>
</comment>
<dbReference type="Gene3D" id="3.40.50.300">
    <property type="entry name" value="P-loop containing nucleotide triphosphate hydrolases"/>
    <property type="match status" value="1"/>
</dbReference>
<accession>A0A1S8KQ15</accession>
<dbReference type="CDD" id="cd03257">
    <property type="entry name" value="ABC_NikE_OppD_transporters"/>
    <property type="match status" value="1"/>
</dbReference>
<dbReference type="PROSITE" id="PS50893">
    <property type="entry name" value="ABC_TRANSPORTER_2"/>
    <property type="match status" value="1"/>
</dbReference>
<keyword evidence="4 8" id="KW-0067">ATP-binding</keyword>
<dbReference type="Proteomes" id="UP000190409">
    <property type="component" value="Unassembled WGS sequence"/>
</dbReference>
<evidence type="ECO:0000313" key="9">
    <source>
        <dbReference type="Proteomes" id="UP000190409"/>
    </source>
</evidence>
<dbReference type="SMART" id="SM00382">
    <property type="entry name" value="AAA"/>
    <property type="match status" value="1"/>
</dbReference>
<comment type="caution">
    <text evidence="8">The sequence shown here is derived from an EMBL/GenBank/DDBJ whole genome shotgun (WGS) entry which is preliminary data.</text>
</comment>
<evidence type="ECO:0000256" key="6">
    <source>
        <dbReference type="ARBA" id="ARBA00022927"/>
    </source>
</evidence>
<evidence type="ECO:0000256" key="2">
    <source>
        <dbReference type="ARBA" id="ARBA00022448"/>
    </source>
</evidence>
<dbReference type="InterPro" id="IPR017871">
    <property type="entry name" value="ABC_transporter-like_CS"/>
</dbReference>
<dbReference type="PROSITE" id="PS00211">
    <property type="entry name" value="ABC_TRANSPORTER_1"/>
    <property type="match status" value="1"/>
</dbReference>
<evidence type="ECO:0000256" key="4">
    <source>
        <dbReference type="ARBA" id="ARBA00022840"/>
    </source>
</evidence>
<evidence type="ECO:0000256" key="5">
    <source>
        <dbReference type="ARBA" id="ARBA00022856"/>
    </source>
</evidence>
<evidence type="ECO:0000259" key="7">
    <source>
        <dbReference type="PROSITE" id="PS50893"/>
    </source>
</evidence>
<dbReference type="EMBL" id="MUYF01000003">
    <property type="protein sequence ID" value="OOL81806.1"/>
    <property type="molecule type" value="Genomic_DNA"/>
</dbReference>
<keyword evidence="6" id="KW-0653">Protein transport</keyword>
<dbReference type="GO" id="GO:0015833">
    <property type="term" value="P:peptide transport"/>
    <property type="evidence" value="ECO:0007669"/>
    <property type="project" value="UniProtKB-KW"/>
</dbReference>
<dbReference type="InterPro" id="IPR003593">
    <property type="entry name" value="AAA+_ATPase"/>
</dbReference>
<protein>
    <submittedName>
        <fullName evidence="8">Peptide ABC transporter ATP-binding protein</fullName>
    </submittedName>
</protein>
<dbReference type="Pfam" id="PF08352">
    <property type="entry name" value="oligo_HPY"/>
    <property type="match status" value="1"/>
</dbReference>
<dbReference type="GO" id="GO:0055085">
    <property type="term" value="P:transmembrane transport"/>
    <property type="evidence" value="ECO:0007669"/>
    <property type="project" value="UniProtKB-ARBA"/>
</dbReference>
<evidence type="ECO:0000256" key="1">
    <source>
        <dbReference type="ARBA" id="ARBA00005417"/>
    </source>
</evidence>
<proteinExistence type="inferred from homology"/>
<dbReference type="AlphaFoldDB" id="A0A1S8KQ15"/>
<keyword evidence="5" id="KW-0571">Peptide transport</keyword>
<dbReference type="InterPro" id="IPR027417">
    <property type="entry name" value="P-loop_NTPase"/>
</dbReference>
<evidence type="ECO:0000256" key="3">
    <source>
        <dbReference type="ARBA" id="ARBA00022741"/>
    </source>
</evidence>
<dbReference type="PANTHER" id="PTHR43776:SF8">
    <property type="entry name" value="ABC TRANSPORTER, ATP-BINDING PROTEIN"/>
    <property type="match status" value="1"/>
</dbReference>
<keyword evidence="2" id="KW-0813">Transport</keyword>
<dbReference type="GO" id="GO:0005524">
    <property type="term" value="F:ATP binding"/>
    <property type="evidence" value="ECO:0007669"/>
    <property type="project" value="UniProtKB-KW"/>
</dbReference>
<dbReference type="Pfam" id="PF00005">
    <property type="entry name" value="ABC_tran"/>
    <property type="match status" value="1"/>
</dbReference>
<dbReference type="GO" id="GO:0016887">
    <property type="term" value="F:ATP hydrolysis activity"/>
    <property type="evidence" value="ECO:0007669"/>
    <property type="project" value="InterPro"/>
</dbReference>
<gene>
    <name evidence="8" type="ORF">BWX42_08930</name>
</gene>
<dbReference type="GO" id="GO:0015031">
    <property type="term" value="P:protein transport"/>
    <property type="evidence" value="ECO:0007669"/>
    <property type="project" value="UniProtKB-KW"/>
</dbReference>
<sequence>MTNQALLALQDVSIHYGSVEAVSNITLHIHEGELIGLVGESGSGKSTLAKGIMGLEKLTTGDIYFQGERLKPKRSKADKQAIQMVFQDASAAMNPRMKLKEIMQEGVNIHFPDLSREAKRKRVHESMRQVGLTEHLLERYPHELSGGQRQRIGLARSIILKPKVLIADEIISGLDVSNQATILTLLQKLKETEKMAYLFITHDLSIVPYVCDRVAIMTEGKIVEIGRPEELFQNPQHPYTKSLLSSVPIADPIREEKREIVDYKSSEHKDHLNWYQITKTHAVLQ</sequence>
<evidence type="ECO:0000313" key="8">
    <source>
        <dbReference type="EMBL" id="OOL81806.1"/>
    </source>
</evidence>
<dbReference type="PANTHER" id="PTHR43776">
    <property type="entry name" value="TRANSPORT ATP-BINDING PROTEIN"/>
    <property type="match status" value="1"/>
</dbReference>